<evidence type="ECO:0000313" key="2">
    <source>
        <dbReference type="EMBL" id="ADG60030.1"/>
    </source>
</evidence>
<dbReference type="EMBL" id="HM004124">
    <property type="protein sequence ID" value="ADG60030.1"/>
    <property type="molecule type" value="Genomic_DNA"/>
</dbReference>
<keyword evidence="3" id="KW-1185">Reference proteome</keyword>
<name>E5EPR4_9CAUD</name>
<keyword evidence="1" id="KW-0472">Membrane</keyword>
<evidence type="ECO:0000256" key="1">
    <source>
        <dbReference type="SAM" id="Phobius"/>
    </source>
</evidence>
<evidence type="ECO:0000313" key="3">
    <source>
        <dbReference type="Proteomes" id="UP000008731"/>
    </source>
</evidence>
<keyword evidence="1" id="KW-0812">Transmembrane</keyword>
<dbReference type="KEGG" id="vg:9926564"/>
<feature type="transmembrane region" description="Helical" evidence="1">
    <location>
        <begin position="73"/>
        <end position="90"/>
    </location>
</feature>
<reference evidence="2 3" key="1">
    <citation type="journal article" date="2010" name="Virol. J.">
        <title>Genomes of the T4-related bacteriophages as windows on microbial genome evolution.</title>
        <authorList>
            <person name="Petrov V.M."/>
            <person name="Ratnayaka S."/>
            <person name="Nolan J.M."/>
            <person name="Miller E.S."/>
            <person name="Karam J.D."/>
        </authorList>
    </citation>
    <scope>NUCLEOTIDE SEQUENCE [LARGE SCALE GENOMIC DNA]</scope>
</reference>
<keyword evidence="1" id="KW-1133">Transmembrane helix</keyword>
<sequence>MNYKVNNYVFIPELMRFCKITSVENRGSLQVVRVMKGKDELVCNALKGSNSFVTRSIGSFVQTPLTFYRAGQMMNLFGAIAICATILHFLDKCSKGLFT</sequence>
<gene>
    <name evidence="2" type="ORF">Acj9p130</name>
</gene>
<dbReference type="GeneID" id="9926564"/>
<accession>E5EPR4</accession>
<proteinExistence type="predicted"/>
<protein>
    <submittedName>
        <fullName evidence="2">Uncharacterized protein</fullName>
    </submittedName>
</protein>
<organism evidence="2 3">
    <name type="scientific">Acinetobacter phage Acj9</name>
    <dbReference type="NCBI Taxonomy" id="760939"/>
    <lineage>
        <taxon>Viruses</taxon>
        <taxon>Duplodnaviria</taxon>
        <taxon>Heunggongvirae</taxon>
        <taxon>Uroviricota</taxon>
        <taxon>Caudoviricetes</taxon>
        <taxon>Pantevenvirales</taxon>
        <taxon>Straboviridae</taxon>
        <taxon>Twarogvirinae</taxon>
        <taxon>Acajnonavirus</taxon>
        <taxon>Acajnonavirus acj9</taxon>
    </lineage>
</organism>
<dbReference type="Proteomes" id="UP000008731">
    <property type="component" value="Segment"/>
</dbReference>
<dbReference type="RefSeq" id="YP_004010267.1">
    <property type="nucleotide sequence ID" value="NC_014663.1"/>
</dbReference>